<evidence type="ECO:0000313" key="6">
    <source>
        <dbReference type="EMBL" id="QVL29992.1"/>
    </source>
</evidence>
<comment type="catalytic activity">
    <reaction evidence="1">
        <text>[(1-&gt;4)-alpha-D-glucosyl](n) + phosphate = [(1-&gt;4)-alpha-D-glucosyl](n-1) + alpha-D-glucose 1-phosphate</text>
        <dbReference type="Rhea" id="RHEA:41732"/>
        <dbReference type="Rhea" id="RHEA-COMP:9584"/>
        <dbReference type="Rhea" id="RHEA-COMP:9586"/>
        <dbReference type="ChEBI" id="CHEBI:15444"/>
        <dbReference type="ChEBI" id="CHEBI:43474"/>
        <dbReference type="ChEBI" id="CHEBI:58601"/>
        <dbReference type="EC" id="2.4.1.1"/>
    </reaction>
</comment>
<dbReference type="InterPro" id="IPR011834">
    <property type="entry name" value="Agluc_phsphrylas"/>
</dbReference>
<dbReference type="InterPro" id="IPR024517">
    <property type="entry name" value="Glycogen_phosphorylase_DUF3417"/>
</dbReference>
<keyword evidence="7" id="KW-1185">Reference proteome</keyword>
<dbReference type="NCBIfam" id="TIGR02094">
    <property type="entry name" value="more_P_ylases"/>
    <property type="match status" value="1"/>
</dbReference>
<dbReference type="AlphaFoldDB" id="A0A8E6ETI7"/>
<sequence length="847" mass="96365">MSSRITEGHLSSGQLPTDIEGFDLLAELALNMRWSWNHATDAVWSELDPELWEITHNPWVVLQTVSRDKIRNMLADPVFRKQIDVLVESRKHALEAPAWFQKEHLQNSLTCVAYFSMEFMLSEALPIYSGGLGNVAGDQLKANSDLGVPVVGVGLLYQQGYFRQVIDKNGEQQALYPYNDPGQLPITPLRQPNGEWLRLEIELPGYPVWLRVWQVLVGRVKLYLLDSNDLANFPTVRGITSELYGGGPELRLQQELVLGIGGWRLLQALGIQPEVCHLNEGHAAFAILERARTFMKASGQPFEVALAVTRAGNLFTTHTAVPAGFDRFAPYLIEHYLGRYAQEKLGISVRELLALGRENANDSSESFNMAYMAIRGSGAVNGVSRLHGQVSRHIFRTLFPRWPENEVPVGYVTNGVHMPTWDSAPSDELWTEACGKNRWLGRTKTLERDIRCVTDSKLWQFRTKASKALIEFTRERISRQLAYTGAPSESIERAKHLFDPNALTLGFARRFATYKRPNLLLHNRERLLRLLKNPDRPVQLIMAGKAHPADRAGQDLIHEWINFIREADNRLNIIFLRDYDMQLTERLVQGVDVWINTPRRPWEACGTSGMKVLVNGGINLSELDGWWAEAYSPEVGWAVGDGLEHGDDPSLDAVEAERLYELLEREVIPEFYNRDEHGIPTAWVKRMRESMAQLTPRFSADRTIREYTEQHYLPAAIAYRTRAADNGSIGKKIVDWRFALETKLSKVRFGNLNVQTRDGQYLFEIRVCFNDLDAKSVRVELYADGVMGGDPMRQEMKCLQQPVETQGYIYRISIPASRHTTDYSVRIIPHYDGVAVPLEATHILWQH</sequence>
<evidence type="ECO:0000259" key="5">
    <source>
        <dbReference type="Pfam" id="PF11897"/>
    </source>
</evidence>
<keyword evidence="3" id="KW-0021">Allosteric enzyme</keyword>
<dbReference type="GO" id="GO:0005975">
    <property type="term" value="P:carbohydrate metabolic process"/>
    <property type="evidence" value="ECO:0007669"/>
    <property type="project" value="InterPro"/>
</dbReference>
<evidence type="ECO:0000313" key="7">
    <source>
        <dbReference type="Proteomes" id="UP000676194"/>
    </source>
</evidence>
<dbReference type="EMBL" id="CP074694">
    <property type="protein sequence ID" value="QVL29992.1"/>
    <property type="molecule type" value="Genomic_DNA"/>
</dbReference>
<dbReference type="InterPro" id="IPR052182">
    <property type="entry name" value="Glycogen/Maltodextrin_Phosph"/>
</dbReference>
<dbReference type="GO" id="GO:0008184">
    <property type="term" value="F:glycogen phosphorylase activity"/>
    <property type="evidence" value="ECO:0007669"/>
    <property type="project" value="InterPro"/>
</dbReference>
<keyword evidence="4" id="KW-0663">Pyridoxal phosphate</keyword>
<dbReference type="GO" id="GO:0030170">
    <property type="term" value="F:pyridoxal phosphate binding"/>
    <property type="evidence" value="ECO:0007669"/>
    <property type="project" value="InterPro"/>
</dbReference>
<evidence type="ECO:0000256" key="1">
    <source>
        <dbReference type="ARBA" id="ARBA00001275"/>
    </source>
</evidence>
<accession>A0A8E6ETI7</accession>
<protein>
    <submittedName>
        <fullName evidence="6">Alpha-glucan family phosphorylase</fullName>
    </submittedName>
</protein>
<dbReference type="Gene3D" id="3.40.50.2000">
    <property type="entry name" value="Glycogen Phosphorylase B"/>
    <property type="match status" value="3"/>
</dbReference>
<name>A0A8E6ETI7_9BACT</name>
<dbReference type="PANTHER" id="PTHR42655:SF1">
    <property type="entry name" value="GLYCOGEN PHOSPHORYLASE"/>
    <property type="match status" value="1"/>
</dbReference>
<dbReference type="Pfam" id="PF00343">
    <property type="entry name" value="Phosphorylase"/>
    <property type="match status" value="1"/>
</dbReference>
<dbReference type="PIRSF" id="PIRSF000460">
    <property type="entry name" value="Pprylas_GlgP"/>
    <property type="match status" value="1"/>
</dbReference>
<dbReference type="Pfam" id="PF11897">
    <property type="entry name" value="DUF3417"/>
    <property type="match status" value="1"/>
</dbReference>
<evidence type="ECO:0000256" key="3">
    <source>
        <dbReference type="ARBA" id="ARBA00022533"/>
    </source>
</evidence>
<dbReference type="PANTHER" id="PTHR42655">
    <property type="entry name" value="GLYCOGEN PHOSPHORYLASE"/>
    <property type="match status" value="1"/>
</dbReference>
<proteinExistence type="inferred from homology"/>
<gene>
    <name evidence="6" type="primary">glgP</name>
    <name evidence="6" type="ORF">KIH39_14070</name>
</gene>
<dbReference type="SUPFAM" id="SSF53756">
    <property type="entry name" value="UDP-Glycosyltransferase/glycogen phosphorylase"/>
    <property type="match status" value="1"/>
</dbReference>
<dbReference type="Proteomes" id="UP000676194">
    <property type="component" value="Chromosome"/>
</dbReference>
<feature type="domain" description="DUF3417" evidence="5">
    <location>
        <begin position="23"/>
        <end position="125"/>
    </location>
</feature>
<evidence type="ECO:0000256" key="2">
    <source>
        <dbReference type="ARBA" id="ARBA00006047"/>
    </source>
</evidence>
<dbReference type="InterPro" id="IPR000811">
    <property type="entry name" value="Glyco_trans_35"/>
</dbReference>
<feature type="modified residue" description="N6-(pyridoxal phosphate)lysine" evidence="4">
    <location>
        <position position="611"/>
    </location>
</feature>
<comment type="similarity">
    <text evidence="2">Belongs to the glycogen phosphorylase family.</text>
</comment>
<dbReference type="RefSeq" id="WP_213493874.1">
    <property type="nucleotide sequence ID" value="NZ_CP074694.1"/>
</dbReference>
<organism evidence="6 7">
    <name type="scientific">Telmatocola sphagniphila</name>
    <dbReference type="NCBI Taxonomy" id="1123043"/>
    <lineage>
        <taxon>Bacteria</taxon>
        <taxon>Pseudomonadati</taxon>
        <taxon>Planctomycetota</taxon>
        <taxon>Planctomycetia</taxon>
        <taxon>Gemmatales</taxon>
        <taxon>Gemmataceae</taxon>
    </lineage>
</organism>
<reference evidence="6" key="1">
    <citation type="submission" date="2021-05" db="EMBL/GenBank/DDBJ databases">
        <title>Complete genome sequence of the cellulolytic planctomycete Telmatocola sphagniphila SP2T and characterization of the first cellulase from planctomycetes.</title>
        <authorList>
            <person name="Rakitin A.L."/>
            <person name="Beletsky A.V."/>
            <person name="Naumoff D.G."/>
            <person name="Kulichevskaya I.S."/>
            <person name="Mardanov A.V."/>
            <person name="Ravin N.V."/>
            <person name="Dedysh S.N."/>
        </authorList>
    </citation>
    <scope>NUCLEOTIDE SEQUENCE</scope>
    <source>
        <strain evidence="6">SP2T</strain>
    </source>
</reference>
<evidence type="ECO:0000256" key="4">
    <source>
        <dbReference type="PIRSR" id="PIRSR000460-1"/>
    </source>
</evidence>
<dbReference type="KEGG" id="tsph:KIH39_14070"/>